<feature type="signal peptide" evidence="1">
    <location>
        <begin position="1"/>
        <end position="20"/>
    </location>
</feature>
<dbReference type="InterPro" id="IPR000326">
    <property type="entry name" value="PAP2/HPO"/>
</dbReference>
<comment type="caution">
    <text evidence="3">The sequence shown here is derived from an EMBL/GenBank/DDBJ whole genome shotgun (WGS) entry which is preliminary data.</text>
</comment>
<dbReference type="AlphaFoldDB" id="A0A425Y838"/>
<dbReference type="SMART" id="SM00014">
    <property type="entry name" value="acidPPc"/>
    <property type="match status" value="1"/>
</dbReference>
<dbReference type="InterPro" id="IPR036938">
    <property type="entry name" value="PAP2/HPO_sf"/>
</dbReference>
<gene>
    <name evidence="3" type="ORF">DWB61_01155</name>
</gene>
<protein>
    <submittedName>
        <fullName evidence="3">PAP2 family protein</fullName>
    </submittedName>
</protein>
<dbReference type="CDD" id="cd03394">
    <property type="entry name" value="PAP2_like_5"/>
    <property type="match status" value="1"/>
</dbReference>
<evidence type="ECO:0000313" key="3">
    <source>
        <dbReference type="EMBL" id="RRG24653.1"/>
    </source>
</evidence>
<accession>A0A425Y838</accession>
<dbReference type="Proteomes" id="UP000285794">
    <property type="component" value="Unassembled WGS sequence"/>
</dbReference>
<evidence type="ECO:0000259" key="2">
    <source>
        <dbReference type="SMART" id="SM00014"/>
    </source>
</evidence>
<evidence type="ECO:0000256" key="1">
    <source>
        <dbReference type="SAM" id="SignalP"/>
    </source>
</evidence>
<proteinExistence type="predicted"/>
<keyword evidence="1" id="KW-0732">Signal</keyword>
<dbReference type="Gene3D" id="1.20.144.10">
    <property type="entry name" value="Phosphatidic acid phosphatase type 2/haloperoxidase"/>
    <property type="match status" value="1"/>
</dbReference>
<dbReference type="OrthoDB" id="9773582at2"/>
<feature type="chain" id="PRO_5019077470" evidence="1">
    <location>
        <begin position="21"/>
        <end position="251"/>
    </location>
</feature>
<evidence type="ECO:0000313" key="4">
    <source>
        <dbReference type="Proteomes" id="UP000285794"/>
    </source>
</evidence>
<reference evidence="3 4" key="1">
    <citation type="submission" date="2018-07" db="EMBL/GenBank/DDBJ databases">
        <title>Draft genome sequence of Ancylomarina sp. M1P.</title>
        <authorList>
            <person name="Yadav S."/>
            <person name="Villanueva L."/>
            <person name="Damste J.S.S."/>
        </authorList>
    </citation>
    <scope>NUCLEOTIDE SEQUENCE [LARGE SCALE GENOMIC DNA]</scope>
    <source>
        <strain evidence="3 4">M1P</strain>
    </source>
</reference>
<name>A0A425Y838_9BACT</name>
<dbReference type="EMBL" id="QQWG01000001">
    <property type="protein sequence ID" value="RRG24653.1"/>
    <property type="molecule type" value="Genomic_DNA"/>
</dbReference>
<sequence>MKFTKIIILLFLFLSFKTFALSYSNDSISDDHRFQLKFKHIVVPSILIGYGIVGNESEILQDFNFHIKRKTTKYFNHSLTIDNYGQYAPAVAVYGLNAFGVKGKHNLSDRTVILASAYLIMGIAVNGMKYSFKIERPDGSSKNSFPSGHTATAFMTAEYLRQEYKDVSSWYGIAGYAVATSSGLFRIRNNKHWFTDIMAGAGVGILSTKLAYCINPWLSQKIFKNKKTNNSVTILPYYNGKQVGVGFAKSF</sequence>
<dbReference type="RefSeq" id="WP_125029059.1">
    <property type="nucleotide sequence ID" value="NZ_JAPXVP010000001.1"/>
</dbReference>
<feature type="domain" description="Phosphatidic acid phosphatase type 2/haloperoxidase" evidence="2">
    <location>
        <begin position="112"/>
        <end position="212"/>
    </location>
</feature>
<keyword evidence="4" id="KW-1185">Reference proteome</keyword>
<organism evidence="3 4">
    <name type="scientific">Ancylomarina euxinus</name>
    <dbReference type="NCBI Taxonomy" id="2283627"/>
    <lineage>
        <taxon>Bacteria</taxon>
        <taxon>Pseudomonadati</taxon>
        <taxon>Bacteroidota</taxon>
        <taxon>Bacteroidia</taxon>
        <taxon>Marinilabiliales</taxon>
        <taxon>Marinifilaceae</taxon>
        <taxon>Ancylomarina</taxon>
    </lineage>
</organism>
<dbReference type="SUPFAM" id="SSF48317">
    <property type="entry name" value="Acid phosphatase/Vanadium-dependent haloperoxidase"/>
    <property type="match status" value="1"/>
</dbReference>
<dbReference type="Pfam" id="PF01569">
    <property type="entry name" value="PAP2"/>
    <property type="match status" value="1"/>
</dbReference>